<comment type="caution">
    <text evidence="8">The sequence shown here is derived from an EMBL/GenBank/DDBJ whole genome shotgun (WGS) entry which is preliminary data.</text>
</comment>
<dbReference type="Proteomes" id="UP001165667">
    <property type="component" value="Unassembled WGS sequence"/>
</dbReference>
<evidence type="ECO:0000313" key="9">
    <source>
        <dbReference type="Proteomes" id="UP001165667"/>
    </source>
</evidence>
<dbReference type="SMART" id="SM00138">
    <property type="entry name" value="MeTrc"/>
    <property type="match status" value="1"/>
</dbReference>
<feature type="binding site" evidence="6">
    <location>
        <begin position="229"/>
        <end position="230"/>
    </location>
    <ligand>
        <name>S-adenosyl-L-methionine</name>
        <dbReference type="ChEBI" id="CHEBI:59789"/>
    </ligand>
</feature>
<dbReference type="SUPFAM" id="SSF47757">
    <property type="entry name" value="Chemotaxis receptor methyltransferase CheR, N-terminal domain"/>
    <property type="match status" value="1"/>
</dbReference>
<dbReference type="InterPro" id="IPR036804">
    <property type="entry name" value="CheR_N_sf"/>
</dbReference>
<comment type="function">
    <text evidence="5">Methylation of the membrane-bound methyl-accepting chemotaxis proteins (MCP) to form gamma-glutamyl methyl ester residues in MCP.</text>
</comment>
<dbReference type="Pfam" id="PF03705">
    <property type="entry name" value="CheR_N"/>
    <property type="match status" value="1"/>
</dbReference>
<dbReference type="GO" id="GO:0008983">
    <property type="term" value="F:protein-glutamate O-methyltransferase activity"/>
    <property type="evidence" value="ECO:0007669"/>
    <property type="project" value="UniProtKB-EC"/>
</dbReference>
<keyword evidence="4 5" id="KW-0949">S-adenosyl-L-methionine</keyword>
<feature type="binding site" evidence="6">
    <location>
        <position position="84"/>
    </location>
    <ligand>
        <name>S-adenosyl-L-methionine</name>
        <dbReference type="ChEBI" id="CHEBI:59789"/>
    </ligand>
</feature>
<evidence type="ECO:0000256" key="2">
    <source>
        <dbReference type="ARBA" id="ARBA00022603"/>
    </source>
</evidence>
<dbReference type="GO" id="GO:0032259">
    <property type="term" value="P:methylation"/>
    <property type="evidence" value="ECO:0007669"/>
    <property type="project" value="UniProtKB-KW"/>
</dbReference>
<dbReference type="PANTHER" id="PTHR24422">
    <property type="entry name" value="CHEMOTAXIS PROTEIN METHYLTRANSFERASE"/>
    <property type="match status" value="1"/>
</dbReference>
<evidence type="ECO:0000256" key="1">
    <source>
        <dbReference type="ARBA" id="ARBA00001541"/>
    </source>
</evidence>
<keyword evidence="9" id="KW-1185">Reference proteome</keyword>
<dbReference type="InterPro" id="IPR000780">
    <property type="entry name" value="CheR_MeTrfase"/>
</dbReference>
<feature type="binding site" evidence="6">
    <location>
        <position position="127"/>
    </location>
    <ligand>
        <name>S-adenosyl-L-methionine</name>
        <dbReference type="ChEBI" id="CHEBI:59789"/>
    </ligand>
</feature>
<accession>A0AA41YVF9</accession>
<dbReference type="InterPro" id="IPR022642">
    <property type="entry name" value="CheR_C"/>
</dbReference>
<dbReference type="AlphaFoldDB" id="A0AA41YVF9"/>
<dbReference type="PRINTS" id="PR00996">
    <property type="entry name" value="CHERMTFRASE"/>
</dbReference>
<dbReference type="SUPFAM" id="SSF53335">
    <property type="entry name" value="S-adenosyl-L-methionine-dependent methyltransferases"/>
    <property type="match status" value="1"/>
</dbReference>
<organism evidence="8 9">
    <name type="scientific">Lichenifustis flavocetrariae</name>
    <dbReference type="NCBI Taxonomy" id="2949735"/>
    <lineage>
        <taxon>Bacteria</taxon>
        <taxon>Pseudomonadati</taxon>
        <taxon>Pseudomonadota</taxon>
        <taxon>Alphaproteobacteria</taxon>
        <taxon>Hyphomicrobiales</taxon>
        <taxon>Lichenihabitantaceae</taxon>
        <taxon>Lichenifustis</taxon>
    </lineage>
</organism>
<evidence type="ECO:0000313" key="8">
    <source>
        <dbReference type="EMBL" id="MCW6507648.1"/>
    </source>
</evidence>
<evidence type="ECO:0000256" key="6">
    <source>
        <dbReference type="PIRSR" id="PIRSR000410-1"/>
    </source>
</evidence>
<comment type="catalytic activity">
    <reaction evidence="1 5">
        <text>L-glutamyl-[protein] + S-adenosyl-L-methionine = [protein]-L-glutamate 5-O-methyl ester + S-adenosyl-L-homocysteine</text>
        <dbReference type="Rhea" id="RHEA:24452"/>
        <dbReference type="Rhea" id="RHEA-COMP:10208"/>
        <dbReference type="Rhea" id="RHEA-COMP:10311"/>
        <dbReference type="ChEBI" id="CHEBI:29973"/>
        <dbReference type="ChEBI" id="CHEBI:57856"/>
        <dbReference type="ChEBI" id="CHEBI:59789"/>
        <dbReference type="ChEBI" id="CHEBI:82795"/>
        <dbReference type="EC" id="2.1.1.80"/>
    </reaction>
</comment>
<dbReference type="RefSeq" id="WP_282584011.1">
    <property type="nucleotide sequence ID" value="NZ_JAMOIM010000003.1"/>
</dbReference>
<dbReference type="InterPro" id="IPR029063">
    <property type="entry name" value="SAM-dependent_MTases_sf"/>
</dbReference>
<gene>
    <name evidence="8" type="ORF">M8523_06385</name>
</gene>
<name>A0AA41YVF9_9HYPH</name>
<dbReference type="PIRSF" id="PIRSF000410">
    <property type="entry name" value="CheR"/>
    <property type="match status" value="1"/>
</dbReference>
<feature type="binding site" evidence="6">
    <location>
        <position position="153"/>
    </location>
    <ligand>
        <name>S-adenosyl-L-methionine</name>
        <dbReference type="ChEBI" id="CHEBI:59789"/>
    </ligand>
</feature>
<feature type="binding site" evidence="6">
    <location>
        <position position="90"/>
    </location>
    <ligand>
        <name>S-adenosyl-L-methionine</name>
        <dbReference type="ChEBI" id="CHEBI:59789"/>
    </ligand>
</feature>
<dbReference type="PANTHER" id="PTHR24422:SF26">
    <property type="entry name" value="CHEMOTAXIS PROTEIN METHYLTRANSFERASE"/>
    <property type="match status" value="1"/>
</dbReference>
<feature type="binding site" evidence="6">
    <location>
        <begin position="211"/>
        <end position="212"/>
    </location>
    <ligand>
        <name>S-adenosyl-L-methionine</name>
        <dbReference type="ChEBI" id="CHEBI:59789"/>
    </ligand>
</feature>
<protein>
    <recommendedName>
        <fullName evidence="5">Chemotaxis protein methyltransferase</fullName>
        <ecNumber evidence="5">2.1.1.80</ecNumber>
    </recommendedName>
</protein>
<feature type="binding site" evidence="6">
    <location>
        <position position="86"/>
    </location>
    <ligand>
        <name>S-adenosyl-L-methionine</name>
        <dbReference type="ChEBI" id="CHEBI:59789"/>
    </ligand>
</feature>
<feature type="domain" description="CheR-type methyltransferase" evidence="7">
    <location>
        <begin position="13"/>
        <end position="284"/>
    </location>
</feature>
<evidence type="ECO:0000256" key="3">
    <source>
        <dbReference type="ARBA" id="ARBA00022679"/>
    </source>
</evidence>
<dbReference type="InterPro" id="IPR050903">
    <property type="entry name" value="Bact_Chemotaxis_MeTrfase"/>
</dbReference>
<keyword evidence="3 5" id="KW-0808">Transferase</keyword>
<dbReference type="InterPro" id="IPR022641">
    <property type="entry name" value="CheR_N"/>
</dbReference>
<evidence type="ECO:0000256" key="5">
    <source>
        <dbReference type="PIRNR" id="PIRNR000410"/>
    </source>
</evidence>
<keyword evidence="2 5" id="KW-0489">Methyltransferase</keyword>
<sequence>MMSAAPQISGEQLADRHFASIVDIIQTQVGIQLPPAKRTMVEGRLRKRARALGLINIDAYGHHLFAGNNLDSELVHLIDCVTTNKTDFFREPSHFEFLTQTAVPGLLPPGERRPLKLWSAACSIGAEAYTIAMALAEMQRSGPRLAFSILGTDISTDVLTAAKKGIYPAAMFDPVPPNMRERYVMMSRDPSRQEGRIVPELRQRAQFHRLNLMDERYPFDRDVDVIFCRNVLIYFDKPTQKTVIGKLASHLRPGGFLILGHSESMAGGAECGLRQVLPTIFQSS</sequence>
<proteinExistence type="predicted"/>
<evidence type="ECO:0000256" key="4">
    <source>
        <dbReference type="ARBA" id="ARBA00022691"/>
    </source>
</evidence>
<dbReference type="EMBL" id="JAMOIM010000003">
    <property type="protein sequence ID" value="MCW6507648.1"/>
    <property type="molecule type" value="Genomic_DNA"/>
</dbReference>
<dbReference type="InterPro" id="IPR026024">
    <property type="entry name" value="Chemotaxis_MeTrfase_CheR"/>
</dbReference>
<dbReference type="Gene3D" id="1.10.155.10">
    <property type="entry name" value="Chemotaxis receptor methyltransferase CheR, N-terminal domain"/>
    <property type="match status" value="1"/>
</dbReference>
<dbReference type="EC" id="2.1.1.80" evidence="5"/>
<reference evidence="8" key="1">
    <citation type="submission" date="2022-05" db="EMBL/GenBank/DDBJ databases">
        <authorList>
            <person name="Pankratov T."/>
        </authorList>
    </citation>
    <scope>NUCLEOTIDE SEQUENCE</scope>
    <source>
        <strain evidence="8">BP6-180914</strain>
    </source>
</reference>
<dbReference type="Gene3D" id="3.40.50.150">
    <property type="entry name" value="Vaccinia Virus protein VP39"/>
    <property type="match status" value="1"/>
</dbReference>
<evidence type="ECO:0000259" key="7">
    <source>
        <dbReference type="PROSITE" id="PS50123"/>
    </source>
</evidence>
<dbReference type="Pfam" id="PF01739">
    <property type="entry name" value="CheR"/>
    <property type="match status" value="1"/>
</dbReference>
<dbReference type="PROSITE" id="PS50123">
    <property type="entry name" value="CHER"/>
    <property type="match status" value="1"/>
</dbReference>